<dbReference type="PANTHER" id="PTHR35330:SF1">
    <property type="entry name" value="SIROHEME BIOSYNTHESIS PROTEIN MET8"/>
    <property type="match status" value="1"/>
</dbReference>
<accession>U5CPB9</accession>
<keyword evidence="3" id="KW-0560">Oxidoreductase</keyword>
<proteinExistence type="predicted"/>
<evidence type="ECO:0000259" key="7">
    <source>
        <dbReference type="Pfam" id="PF14824"/>
    </source>
</evidence>
<evidence type="ECO:0000256" key="5">
    <source>
        <dbReference type="ARBA" id="ARBA00023244"/>
    </source>
</evidence>
<keyword evidence="4" id="KW-0520">NAD</keyword>
<protein>
    <recommendedName>
        <fullName evidence="2">precorrin-2 dehydrogenase</fullName>
        <ecNumber evidence="2">1.3.1.76</ecNumber>
    </recommendedName>
</protein>
<gene>
    <name evidence="8" type="ORF">O163_13985</name>
</gene>
<dbReference type="AlphaFoldDB" id="U5CPB9"/>
<dbReference type="GO" id="GO:0019354">
    <property type="term" value="P:siroheme biosynthetic process"/>
    <property type="evidence" value="ECO:0007669"/>
    <property type="project" value="UniProtKB-UniPathway"/>
</dbReference>
<dbReference type="EMBL" id="AXDC01000056">
    <property type="protein sequence ID" value="ERM90796.1"/>
    <property type="molecule type" value="Genomic_DNA"/>
</dbReference>
<dbReference type="RefSeq" id="WP_022588915.1">
    <property type="nucleotide sequence ID" value="NZ_AXDC01000056.1"/>
</dbReference>
<name>U5CPB9_CALSX</name>
<organism evidence="8 9">
    <name type="scientific">Caldanaerobacter subterraneus subsp. yonseiensis KB-1</name>
    <dbReference type="NCBI Taxonomy" id="1388761"/>
    <lineage>
        <taxon>Bacteria</taxon>
        <taxon>Bacillati</taxon>
        <taxon>Bacillota</taxon>
        <taxon>Clostridia</taxon>
        <taxon>Thermoanaerobacterales</taxon>
        <taxon>Thermoanaerobacteraceae</taxon>
        <taxon>Caldanaerobacter</taxon>
    </lineage>
</organism>
<dbReference type="InterPro" id="IPR042518">
    <property type="entry name" value="SirC_C"/>
</dbReference>
<evidence type="ECO:0000256" key="6">
    <source>
        <dbReference type="ARBA" id="ARBA00047561"/>
    </source>
</evidence>
<dbReference type="Pfam" id="PF14824">
    <property type="entry name" value="Sirohm_synth_M"/>
    <property type="match status" value="1"/>
</dbReference>
<dbReference type="Gene3D" id="1.10.8.610">
    <property type="entry name" value="SirC, precorrin-2 dehydrogenase, C-terminal helical domain-like"/>
    <property type="match status" value="1"/>
</dbReference>
<evidence type="ECO:0000256" key="2">
    <source>
        <dbReference type="ARBA" id="ARBA00012400"/>
    </source>
</evidence>
<evidence type="ECO:0000313" key="8">
    <source>
        <dbReference type="EMBL" id="ERM90796.1"/>
    </source>
</evidence>
<comment type="pathway">
    <text evidence="1">Porphyrin-containing compound metabolism; siroheme biosynthesis; sirohydrochlorin from precorrin-2: step 1/1.</text>
</comment>
<comment type="caution">
    <text evidence="8">The sequence shown here is derived from an EMBL/GenBank/DDBJ whole genome shotgun (WGS) entry which is preliminary data.</text>
</comment>
<sequence>MAFYPVMLKLKGKRCLVVGGGKVAYRKVVHLLEVEAFVTVISPSFIEEILSIGEKGRLTVLKRKYKEADVKGFFLAFACTDDKEVNKFVAKDGEKYGVLVNVVDDIDTSSFIVPAVVRRGDLVISISTGGKSPLLSKKIKEKLESTFDKRYEKLLEELYMVREEIKVSNLSEEDKIKIYEEIIEKSRLF</sequence>
<feature type="domain" description="Siroheme synthase central" evidence="7">
    <location>
        <begin position="119"/>
        <end position="145"/>
    </location>
</feature>
<evidence type="ECO:0000313" key="9">
    <source>
        <dbReference type="Proteomes" id="UP000016856"/>
    </source>
</evidence>
<evidence type="ECO:0000256" key="1">
    <source>
        <dbReference type="ARBA" id="ARBA00005010"/>
    </source>
</evidence>
<dbReference type="EC" id="1.3.1.76" evidence="2"/>
<reference evidence="8 9" key="1">
    <citation type="journal article" date="2013" name="Genome Announc.">
        <title>Draft Genome Sequence of an Anaerobic and Extremophilic Bacterium, Caldanaerobacter yonseiensis, Isolated from a Geothermal Hot Stream.</title>
        <authorList>
            <person name="Lee S.J."/>
            <person name="Lee Y.J."/>
            <person name="Park G.S."/>
            <person name="Kim B.C."/>
            <person name="Lee S.J."/>
            <person name="Shin J.H."/>
            <person name="Lee D.W."/>
        </authorList>
    </citation>
    <scope>NUCLEOTIDE SEQUENCE [LARGE SCALE GENOMIC DNA]</scope>
    <source>
        <strain evidence="8 9">KB-1</strain>
    </source>
</reference>
<dbReference type="InterPro" id="IPR036291">
    <property type="entry name" value="NAD(P)-bd_dom_sf"/>
</dbReference>
<evidence type="ECO:0000256" key="4">
    <source>
        <dbReference type="ARBA" id="ARBA00023027"/>
    </source>
</evidence>
<dbReference type="InterPro" id="IPR006367">
    <property type="entry name" value="Sirohaem_synthase_N"/>
</dbReference>
<evidence type="ECO:0000256" key="3">
    <source>
        <dbReference type="ARBA" id="ARBA00023002"/>
    </source>
</evidence>
<dbReference type="PANTHER" id="PTHR35330">
    <property type="entry name" value="SIROHEME BIOSYNTHESIS PROTEIN MET8"/>
    <property type="match status" value="1"/>
</dbReference>
<dbReference type="Gene3D" id="3.40.50.720">
    <property type="entry name" value="NAD(P)-binding Rossmann-like Domain"/>
    <property type="match status" value="1"/>
</dbReference>
<dbReference type="GO" id="GO:0043115">
    <property type="term" value="F:precorrin-2 dehydrogenase activity"/>
    <property type="evidence" value="ECO:0007669"/>
    <property type="project" value="UniProtKB-EC"/>
</dbReference>
<dbReference type="InterPro" id="IPR028281">
    <property type="entry name" value="Sirohaem_synthase_central"/>
</dbReference>
<keyword evidence="5" id="KW-0627">Porphyrin biosynthesis</keyword>
<dbReference type="PATRIC" id="fig|1388761.3.peg.2798"/>
<dbReference type="SUPFAM" id="SSF51735">
    <property type="entry name" value="NAD(P)-binding Rossmann-fold domains"/>
    <property type="match status" value="1"/>
</dbReference>
<dbReference type="Proteomes" id="UP000016856">
    <property type="component" value="Unassembled WGS sequence"/>
</dbReference>
<dbReference type="InterPro" id="IPR028161">
    <property type="entry name" value="Met8-like"/>
</dbReference>
<dbReference type="SUPFAM" id="SSF75615">
    <property type="entry name" value="Siroheme synthase middle domains-like"/>
    <property type="match status" value="1"/>
</dbReference>
<dbReference type="GO" id="GO:0004325">
    <property type="term" value="F:ferrochelatase activity"/>
    <property type="evidence" value="ECO:0007669"/>
    <property type="project" value="InterPro"/>
</dbReference>
<dbReference type="Pfam" id="PF13241">
    <property type="entry name" value="NAD_binding_7"/>
    <property type="match status" value="1"/>
</dbReference>
<dbReference type="UniPathway" id="UPA00262">
    <property type="reaction ID" value="UER00222"/>
</dbReference>
<comment type="catalytic activity">
    <reaction evidence="6">
        <text>precorrin-2 + NAD(+) = sirohydrochlorin + NADH + 2 H(+)</text>
        <dbReference type="Rhea" id="RHEA:15613"/>
        <dbReference type="ChEBI" id="CHEBI:15378"/>
        <dbReference type="ChEBI" id="CHEBI:57540"/>
        <dbReference type="ChEBI" id="CHEBI:57945"/>
        <dbReference type="ChEBI" id="CHEBI:58351"/>
        <dbReference type="ChEBI" id="CHEBI:58827"/>
        <dbReference type="EC" id="1.3.1.76"/>
    </reaction>
</comment>
<dbReference type="NCBIfam" id="TIGR01470">
    <property type="entry name" value="cysG_Nterm"/>
    <property type="match status" value="1"/>
</dbReference>